<dbReference type="Gene3D" id="3.40.50.150">
    <property type="entry name" value="Vaccinia Virus protein VP39"/>
    <property type="match status" value="1"/>
</dbReference>
<accession>A0A3A9ZEY4</accession>
<dbReference type="Proteomes" id="UP000272474">
    <property type="component" value="Unassembled WGS sequence"/>
</dbReference>
<name>A0A3A9ZEY4_9ACTN</name>
<dbReference type="EMBL" id="RBAL01000001">
    <property type="protein sequence ID" value="RKN46908.1"/>
    <property type="molecule type" value="Genomic_DNA"/>
</dbReference>
<proteinExistence type="predicted"/>
<evidence type="ECO:0000259" key="2">
    <source>
        <dbReference type="Pfam" id="PF13649"/>
    </source>
</evidence>
<dbReference type="RefSeq" id="WP_120674554.1">
    <property type="nucleotide sequence ID" value="NZ_RBAL01000001.1"/>
</dbReference>
<reference evidence="3 4" key="1">
    <citation type="journal article" date="2014" name="Int. J. Syst. Evol. Microbiol.">
        <title>Streptomyces hoynatensis sp. nov., isolated from deep marine sediment.</title>
        <authorList>
            <person name="Veyisoglu A."/>
            <person name="Sahin N."/>
        </authorList>
    </citation>
    <scope>NUCLEOTIDE SEQUENCE [LARGE SCALE GENOMIC DNA]</scope>
    <source>
        <strain evidence="3 4">KCTC 29097</strain>
    </source>
</reference>
<dbReference type="Pfam" id="PF13649">
    <property type="entry name" value="Methyltransf_25"/>
    <property type="match status" value="1"/>
</dbReference>
<evidence type="ECO:0000313" key="4">
    <source>
        <dbReference type="Proteomes" id="UP000272474"/>
    </source>
</evidence>
<organism evidence="3 4">
    <name type="scientific">Streptomyces hoynatensis</name>
    <dbReference type="NCBI Taxonomy" id="1141874"/>
    <lineage>
        <taxon>Bacteria</taxon>
        <taxon>Bacillati</taxon>
        <taxon>Actinomycetota</taxon>
        <taxon>Actinomycetes</taxon>
        <taxon>Kitasatosporales</taxon>
        <taxon>Streptomycetaceae</taxon>
        <taxon>Streptomyces</taxon>
    </lineage>
</organism>
<keyword evidence="3" id="KW-0489">Methyltransferase</keyword>
<feature type="compositionally biased region" description="Low complexity" evidence="1">
    <location>
        <begin position="226"/>
        <end position="243"/>
    </location>
</feature>
<dbReference type="InterPro" id="IPR029063">
    <property type="entry name" value="SAM-dependent_MTases_sf"/>
</dbReference>
<evidence type="ECO:0000256" key="1">
    <source>
        <dbReference type="SAM" id="MobiDB-lite"/>
    </source>
</evidence>
<dbReference type="GO" id="GO:0032259">
    <property type="term" value="P:methylation"/>
    <property type="evidence" value="ECO:0007669"/>
    <property type="project" value="UniProtKB-KW"/>
</dbReference>
<dbReference type="CDD" id="cd02440">
    <property type="entry name" value="AdoMet_MTases"/>
    <property type="match status" value="1"/>
</dbReference>
<sequence length="249" mass="26140">MPSITLGGPHGTFLAESFRSFRATGAIAPSGRRLAMALAAPLGGAGGAGPLRVLEAGAGTGAVTRELIERLPPGGELDLVEANPRFETCLRELVARATARGRAGAGAVRTHLALIEEFTASAPDAGYDVIVSGLPFTNFAPGRVAAIMDEYLRLLRPGGELTFFAYAGTRAVRALFASRAEAARHRSVEAVLAGYRRRFPADIRMTWGNIPPARVWRLRPEPPEPAAALAGPRSGRRVGVAAGRAGGRR</sequence>
<dbReference type="InterPro" id="IPR041698">
    <property type="entry name" value="Methyltransf_25"/>
</dbReference>
<dbReference type="SUPFAM" id="SSF53335">
    <property type="entry name" value="S-adenosyl-L-methionine-dependent methyltransferases"/>
    <property type="match status" value="1"/>
</dbReference>
<feature type="domain" description="Methyltransferase" evidence="2">
    <location>
        <begin position="53"/>
        <end position="159"/>
    </location>
</feature>
<dbReference type="AlphaFoldDB" id="A0A3A9ZEY4"/>
<gene>
    <name evidence="3" type="ORF">D7294_01490</name>
</gene>
<feature type="region of interest" description="Disordered" evidence="1">
    <location>
        <begin position="222"/>
        <end position="249"/>
    </location>
</feature>
<comment type="caution">
    <text evidence="3">The sequence shown here is derived from an EMBL/GenBank/DDBJ whole genome shotgun (WGS) entry which is preliminary data.</text>
</comment>
<keyword evidence="4" id="KW-1185">Reference proteome</keyword>
<dbReference type="OrthoDB" id="3528482at2"/>
<keyword evidence="3" id="KW-0808">Transferase</keyword>
<dbReference type="GO" id="GO:0008168">
    <property type="term" value="F:methyltransferase activity"/>
    <property type="evidence" value="ECO:0007669"/>
    <property type="project" value="UniProtKB-KW"/>
</dbReference>
<evidence type="ECO:0000313" key="3">
    <source>
        <dbReference type="EMBL" id="RKN46908.1"/>
    </source>
</evidence>
<protein>
    <submittedName>
        <fullName evidence="3">Methyltransferase domain-containing protein</fullName>
    </submittedName>
</protein>